<comment type="caution">
    <text evidence="9">The sequence shown here is derived from an EMBL/GenBank/DDBJ whole genome shotgun (WGS) entry which is preliminary data.</text>
</comment>
<dbReference type="Pfam" id="PF18741">
    <property type="entry name" value="MTES_1575"/>
    <property type="match status" value="1"/>
</dbReference>
<dbReference type="InterPro" id="IPR041679">
    <property type="entry name" value="DNA2/NAM7-like_C"/>
</dbReference>
<name>A0A3D9H185_9FLAO</name>
<evidence type="ECO:0000313" key="10">
    <source>
        <dbReference type="Proteomes" id="UP000256980"/>
    </source>
</evidence>
<dbReference type="InterPro" id="IPR027417">
    <property type="entry name" value="P-loop_NTPase"/>
</dbReference>
<dbReference type="InterPro" id="IPR041677">
    <property type="entry name" value="DNA2/NAM7_AAA_11"/>
</dbReference>
<evidence type="ECO:0000259" key="7">
    <source>
        <dbReference type="Pfam" id="PF13087"/>
    </source>
</evidence>
<dbReference type="InterPro" id="IPR047187">
    <property type="entry name" value="SF1_C_Upf1"/>
</dbReference>
<dbReference type="PANTHER" id="PTHR43788">
    <property type="entry name" value="DNA2/NAM7 HELICASE FAMILY MEMBER"/>
    <property type="match status" value="1"/>
</dbReference>
<dbReference type="EMBL" id="QRDV01000007">
    <property type="protein sequence ID" value="RED42921.1"/>
    <property type="molecule type" value="Genomic_DNA"/>
</dbReference>
<dbReference type="InterPro" id="IPR011335">
    <property type="entry name" value="Restrct_endonuc-II-like"/>
</dbReference>
<dbReference type="InterPro" id="IPR050534">
    <property type="entry name" value="Coronavir_polyprotein_1ab"/>
</dbReference>
<dbReference type="InterPro" id="IPR049468">
    <property type="entry name" value="Restrct_endonuc-II-like_dom"/>
</dbReference>
<proteinExistence type="inferred from homology"/>
<protein>
    <submittedName>
        <fullName evidence="9">Superfamily I DNA and/or RNA helicase</fullName>
    </submittedName>
</protein>
<evidence type="ECO:0000256" key="5">
    <source>
        <dbReference type="ARBA" id="ARBA00022840"/>
    </source>
</evidence>
<keyword evidence="3" id="KW-0378">Hydrolase</keyword>
<evidence type="ECO:0000256" key="2">
    <source>
        <dbReference type="ARBA" id="ARBA00022741"/>
    </source>
</evidence>
<dbReference type="GO" id="GO:0016787">
    <property type="term" value="F:hydrolase activity"/>
    <property type="evidence" value="ECO:0007669"/>
    <property type="project" value="UniProtKB-KW"/>
</dbReference>
<gene>
    <name evidence="9" type="ORF">DFQ10_107106</name>
</gene>
<dbReference type="OrthoDB" id="9757917at2"/>
<dbReference type="Pfam" id="PF13087">
    <property type="entry name" value="AAA_12"/>
    <property type="match status" value="1"/>
</dbReference>
<keyword evidence="10" id="KW-1185">Reference proteome</keyword>
<dbReference type="Proteomes" id="UP000256980">
    <property type="component" value="Unassembled WGS sequence"/>
</dbReference>
<dbReference type="SUPFAM" id="SSF52540">
    <property type="entry name" value="P-loop containing nucleoside triphosphate hydrolases"/>
    <property type="match status" value="1"/>
</dbReference>
<accession>A0A3D9H185</accession>
<feature type="domain" description="Restriction endonuclease type II-like" evidence="8">
    <location>
        <begin position="1318"/>
        <end position="1389"/>
    </location>
</feature>
<dbReference type="GO" id="GO:0005524">
    <property type="term" value="F:ATP binding"/>
    <property type="evidence" value="ECO:0007669"/>
    <property type="project" value="UniProtKB-KW"/>
</dbReference>
<dbReference type="Gene3D" id="3.40.50.300">
    <property type="entry name" value="P-loop containing nucleotide triphosphate hydrolases"/>
    <property type="match status" value="3"/>
</dbReference>
<keyword evidence="2" id="KW-0547">Nucleotide-binding</keyword>
<feature type="domain" description="DNA2/NAM7 helicase helicase" evidence="6">
    <location>
        <begin position="312"/>
        <end position="375"/>
    </location>
</feature>
<dbReference type="CDD" id="cd18808">
    <property type="entry name" value="SF1_C_Upf1"/>
    <property type="match status" value="1"/>
</dbReference>
<keyword evidence="4 9" id="KW-0347">Helicase</keyword>
<evidence type="ECO:0000256" key="4">
    <source>
        <dbReference type="ARBA" id="ARBA00022806"/>
    </source>
</evidence>
<evidence type="ECO:0000259" key="8">
    <source>
        <dbReference type="Pfam" id="PF18741"/>
    </source>
</evidence>
<dbReference type="Gene3D" id="3.40.960.10">
    <property type="entry name" value="VSR Endonuclease"/>
    <property type="match status" value="1"/>
</dbReference>
<evidence type="ECO:0000256" key="1">
    <source>
        <dbReference type="ARBA" id="ARBA00007913"/>
    </source>
</evidence>
<feature type="domain" description="DNA2/NAM7 helicase-like C-terminal" evidence="7">
    <location>
        <begin position="1032"/>
        <end position="1224"/>
    </location>
</feature>
<reference evidence="9 10" key="1">
    <citation type="submission" date="2018-07" db="EMBL/GenBank/DDBJ databases">
        <title>Genomic Encyclopedia of Type Strains, Phase III (KMG-III): the genomes of soil and plant-associated and newly described type strains.</title>
        <authorList>
            <person name="Whitman W."/>
        </authorList>
    </citation>
    <scope>NUCLEOTIDE SEQUENCE [LARGE SCALE GENOMIC DNA]</scope>
    <source>
        <strain evidence="9 10">CECT 7946</strain>
    </source>
</reference>
<dbReference type="PANTHER" id="PTHR43788:SF8">
    <property type="entry name" value="DNA-BINDING PROTEIN SMUBP-2"/>
    <property type="match status" value="1"/>
</dbReference>
<evidence type="ECO:0000259" key="6">
    <source>
        <dbReference type="Pfam" id="PF13086"/>
    </source>
</evidence>
<keyword evidence="5" id="KW-0067">ATP-binding</keyword>
<evidence type="ECO:0000313" key="9">
    <source>
        <dbReference type="EMBL" id="RED42921.1"/>
    </source>
</evidence>
<dbReference type="GO" id="GO:0043139">
    <property type="term" value="F:5'-3' DNA helicase activity"/>
    <property type="evidence" value="ECO:0007669"/>
    <property type="project" value="TreeGrafter"/>
</dbReference>
<evidence type="ECO:0000256" key="3">
    <source>
        <dbReference type="ARBA" id="ARBA00022801"/>
    </source>
</evidence>
<dbReference type="Pfam" id="PF13086">
    <property type="entry name" value="AAA_11"/>
    <property type="match status" value="1"/>
</dbReference>
<sequence length="1535" mass="176551">MTVIQKYIEFLREYNKLLEKGSKNVLRLKNTLWKEDIDGSSIVVKNNFENLFTVGEEGVNTTTLLDVKRPLAKKDTQDEDEETFQEKFDREAYSYFYQAARDTAKNSSLEFVYSFGLFHLKLGDSMVKVHLFHIPLTAVIKGSKVVFKLHISEDPYIDAFFLNNPQIDRSKLLEIISAFEKGIDEQGIAYLKSPALKKMMSNDVLALHPSLVYDPSTSKPIDTLTTNFVKFAPCFILRQKRSRHFQKLMDKIIDFTKENNVNPSVLDILLGQKNNLAQGQSHYFANIYESIKDKFASLEATDFEAFFPLLYNREQLEIYKNYKTHELSVVTGPPGTGKSHSIVNLLCAMLAEGKRILITAKTDKALESLLDKIPPQFDGLVMADIKQQNQSDYTLSNSIDNIRQLLLNNNGYDLNLDLERLNKSKENYITEKKILSQLLNQEYTDINIPYFERDFSIYELYTFVYEQKVNWDYIKDTVNDDTLAHSEEINKALKKYISLQTVDKQFSTINFKETFNLLDLVDFDTYDSLTDSFKNKLEILKVSSFREFNIDRINGVLKSLKSYKNEDLISENKDLLESLLRKRSIVEKVVEDYQINRSAQEIKQDSAKYARDISTYLALLPEGKDKLSFFQKNFNSLYKTVKYIDLISVNDVFCNNRKTLMEFRAFLNSFSKLNELIEVLIKNNFIDYALKEQCSLKEMQAAAKKGVNKADVNLTVLNKLNEESVRYFKDKYDITGATCEKITSTAQELIDVYEEARTIKDLKENVGVAIKNTKKVISTIGISSFNKKEDVATIKSKLKELESAHIAHQESLSSEKILKDFIPDTLKSLKSDATEVLGVITKDSFYLKYGAQLVEAATSIDLQQTSERLRHATEAIKNCKADILSGLAKENFKKRFDQQEKNDFINLLSNFEYEFKQSKRGIADKDKFRRNAQQTAKSIAPNISCWVMKFDDVLKTVDTTPEVFDCIITDEASQLNFNSLLLGYYGKKMIVVGDEKQTSPEDVAITNEAFDSLRKDNLDFMGSKAINIRADASLFSLANLVSGSTSQMLREHFRCVPELIDFSKKHFYENKLVPLKVISANRLIPKIRVFVKNTNYRDKVVKEEIVAISKKLQEMIEDPLYSNKTIGVVSLGLAKHTRELKMIIEDFPIKKLEKHNIIIDSPSQFQGDERDVILVSLGVASTVNEDHSLSAPGSIVDNIDQNLTSKLRGINVGLSRAKEQMILFHSIELDKLKTTDFRRKIISFFDEKFSPVLPIELPPNLEKKHRIPENRPKPFDSWFEYDVASLLFKSGYHHIVPQYEIKKKELFHNPRLGRETYVHFKLDLVVYNNGTPLAIECDGDAYHSSIDDVAYDIERQEFLERIGWKIHRVTYSSFRIDPEGELEKLINFIERNSQRQIEVLPEMEEEGIEDVESVEETTSDDFLEVKEISSKDDEALLKENETPDLFSLDYSITAGHTKPTVKVNSKCKITMLDIENQMMEVLLMDIPRNQQPKSRDGIQILSIYSDLGKLLMGNKEGEILMFPEKNQRVRIDKVY</sequence>
<dbReference type="RefSeq" id="WP_115818110.1">
    <property type="nucleotide sequence ID" value="NZ_QRDV01000007.1"/>
</dbReference>
<organism evidence="9 10">
    <name type="scientific">Winogradskyella eximia</name>
    <dbReference type="NCBI Taxonomy" id="262006"/>
    <lineage>
        <taxon>Bacteria</taxon>
        <taxon>Pseudomonadati</taxon>
        <taxon>Bacteroidota</taxon>
        <taxon>Flavobacteriia</taxon>
        <taxon>Flavobacteriales</taxon>
        <taxon>Flavobacteriaceae</taxon>
        <taxon>Winogradskyella</taxon>
    </lineage>
</organism>
<dbReference type="SUPFAM" id="SSF52980">
    <property type="entry name" value="Restriction endonuclease-like"/>
    <property type="match status" value="1"/>
</dbReference>
<comment type="similarity">
    <text evidence="1">Belongs to the DNA2/NAM7 helicase family.</text>
</comment>